<dbReference type="Proteomes" id="UP001363010">
    <property type="component" value="Unassembled WGS sequence"/>
</dbReference>
<name>A0ABU8W0V4_9BURK</name>
<dbReference type="Pfam" id="PF12244">
    <property type="entry name" value="DUF3606"/>
    <property type="match status" value="1"/>
</dbReference>
<keyword evidence="2" id="KW-1185">Reference proteome</keyword>
<accession>A0ABU8W0V4</accession>
<protein>
    <submittedName>
        <fullName evidence="1">DUF3606 domain-containing protein</fullName>
    </submittedName>
</protein>
<organism evidence="1 2">
    <name type="scientific">Variovorax humicola</name>
    <dbReference type="NCBI Taxonomy" id="1769758"/>
    <lineage>
        <taxon>Bacteria</taxon>
        <taxon>Pseudomonadati</taxon>
        <taxon>Pseudomonadota</taxon>
        <taxon>Betaproteobacteria</taxon>
        <taxon>Burkholderiales</taxon>
        <taxon>Comamonadaceae</taxon>
        <taxon>Variovorax</taxon>
    </lineage>
</organism>
<gene>
    <name evidence="1" type="ORF">WKW80_16835</name>
</gene>
<comment type="caution">
    <text evidence="1">The sequence shown here is derived from an EMBL/GenBank/DDBJ whole genome shotgun (WGS) entry which is preliminary data.</text>
</comment>
<evidence type="ECO:0000313" key="1">
    <source>
        <dbReference type="EMBL" id="MEJ8823681.1"/>
    </source>
</evidence>
<sequence length="60" mass="6886">MKDDQAHYKPLDPGRIDAVDVVEIKYWCQQLHCTEQELRDAIAAVGDHVTAVRERLGPRK</sequence>
<dbReference type="RefSeq" id="WP_340364711.1">
    <property type="nucleotide sequence ID" value="NZ_JBBKZV010000009.1"/>
</dbReference>
<dbReference type="EMBL" id="JBBKZV010000009">
    <property type="protein sequence ID" value="MEJ8823681.1"/>
    <property type="molecule type" value="Genomic_DNA"/>
</dbReference>
<reference evidence="1 2" key="1">
    <citation type="submission" date="2024-03" db="EMBL/GenBank/DDBJ databases">
        <title>Novel species of the genus Variovorax.</title>
        <authorList>
            <person name="Liu Q."/>
            <person name="Xin Y.-H."/>
        </authorList>
    </citation>
    <scope>NUCLEOTIDE SEQUENCE [LARGE SCALE GENOMIC DNA]</scope>
    <source>
        <strain evidence="1 2">KACC 18501</strain>
    </source>
</reference>
<proteinExistence type="predicted"/>
<evidence type="ECO:0000313" key="2">
    <source>
        <dbReference type="Proteomes" id="UP001363010"/>
    </source>
</evidence>
<dbReference type="InterPro" id="IPR022037">
    <property type="entry name" value="DUF3606"/>
</dbReference>